<evidence type="ECO:0000256" key="1">
    <source>
        <dbReference type="ARBA" id="ARBA00022741"/>
    </source>
</evidence>
<evidence type="ECO:0000256" key="2">
    <source>
        <dbReference type="SAM" id="MobiDB-lite"/>
    </source>
</evidence>
<keyword evidence="5" id="KW-1185">Reference proteome</keyword>
<dbReference type="PANTHER" id="PTHR23305:SF18">
    <property type="entry name" value="OBG-TYPE G DOMAIN-CONTAINING PROTEIN"/>
    <property type="match status" value="1"/>
</dbReference>
<dbReference type="Proteomes" id="UP000673691">
    <property type="component" value="Unassembled WGS sequence"/>
</dbReference>
<accession>A0A8H7ZWR1</accession>
<dbReference type="InterPro" id="IPR006073">
    <property type="entry name" value="GTP-bd"/>
</dbReference>
<dbReference type="AlphaFoldDB" id="A0A8H7ZWR1"/>
<dbReference type="InterPro" id="IPR031167">
    <property type="entry name" value="G_OBG"/>
</dbReference>
<evidence type="ECO:0000313" key="5">
    <source>
        <dbReference type="Proteomes" id="UP000673691"/>
    </source>
</evidence>
<dbReference type="Gene3D" id="3.40.50.300">
    <property type="entry name" value="P-loop containing nucleotide triphosphate hydrolases"/>
    <property type="match status" value="1"/>
</dbReference>
<organism evidence="4 5">
    <name type="scientific">Olpidium bornovanus</name>
    <dbReference type="NCBI Taxonomy" id="278681"/>
    <lineage>
        <taxon>Eukaryota</taxon>
        <taxon>Fungi</taxon>
        <taxon>Fungi incertae sedis</taxon>
        <taxon>Olpidiomycota</taxon>
        <taxon>Olpidiomycotina</taxon>
        <taxon>Olpidiomycetes</taxon>
        <taxon>Olpidiales</taxon>
        <taxon>Olpidiaceae</taxon>
        <taxon>Olpidium</taxon>
    </lineage>
</organism>
<name>A0A8H7ZWR1_9FUNG</name>
<keyword evidence="1" id="KW-0547">Nucleotide-binding</keyword>
<dbReference type="GO" id="GO:0005737">
    <property type="term" value="C:cytoplasm"/>
    <property type="evidence" value="ECO:0007669"/>
    <property type="project" value="TreeGrafter"/>
</dbReference>
<dbReference type="GO" id="GO:0005525">
    <property type="term" value="F:GTP binding"/>
    <property type="evidence" value="ECO:0007669"/>
    <property type="project" value="InterPro"/>
</dbReference>
<protein>
    <recommendedName>
        <fullName evidence="3">OBG-type G domain-containing protein</fullName>
    </recommendedName>
</protein>
<feature type="compositionally biased region" description="Basic and acidic residues" evidence="2">
    <location>
        <begin position="9"/>
        <end position="20"/>
    </location>
</feature>
<dbReference type="PRINTS" id="PR00326">
    <property type="entry name" value="GTP1OBG"/>
</dbReference>
<gene>
    <name evidence="4" type="ORF">BJ554DRAFT_7376</name>
</gene>
<evidence type="ECO:0000259" key="3">
    <source>
        <dbReference type="PROSITE" id="PS51710"/>
    </source>
</evidence>
<feature type="region of interest" description="Disordered" evidence="2">
    <location>
        <begin position="86"/>
        <end position="118"/>
    </location>
</feature>
<dbReference type="EMBL" id="JAEFCI010005044">
    <property type="protein sequence ID" value="KAG5460562.1"/>
    <property type="molecule type" value="Genomic_DNA"/>
</dbReference>
<dbReference type="PROSITE" id="PS51710">
    <property type="entry name" value="G_OBG"/>
    <property type="match status" value="1"/>
</dbReference>
<dbReference type="Pfam" id="PF01926">
    <property type="entry name" value="MMR_HSR1"/>
    <property type="match status" value="1"/>
</dbReference>
<proteinExistence type="predicted"/>
<comment type="caution">
    <text evidence="4">The sequence shown here is derived from an EMBL/GenBank/DDBJ whole genome shotgun (WGS) entry which is preliminary data.</text>
</comment>
<reference evidence="4 5" key="1">
    <citation type="journal article" name="Sci. Rep.">
        <title>Genome-scale phylogenetic analyses confirm Olpidium as the closest living zoosporic fungus to the non-flagellated, terrestrial fungi.</title>
        <authorList>
            <person name="Chang Y."/>
            <person name="Rochon D."/>
            <person name="Sekimoto S."/>
            <person name="Wang Y."/>
            <person name="Chovatia M."/>
            <person name="Sandor L."/>
            <person name="Salamov A."/>
            <person name="Grigoriev I.V."/>
            <person name="Stajich J.E."/>
            <person name="Spatafora J.W."/>
        </authorList>
    </citation>
    <scope>NUCLEOTIDE SEQUENCE [LARGE SCALE GENOMIC DNA]</scope>
    <source>
        <strain evidence="4">S191</strain>
    </source>
</reference>
<evidence type="ECO:0000313" key="4">
    <source>
        <dbReference type="EMBL" id="KAG5460562.1"/>
    </source>
</evidence>
<sequence>MLGSVARDPLPERPTPRENRAVLSRARCAVVSFLRTLPARPTRHSRRMRTLLPPRRPLQAAVSTAPWLARAPAFLFGLPGSPVLPPRQALAGGRSRAPSRSTEPACSAGRPSSARTTRTREARFFSCTAPAGAKPRKGDAAGAPKKLLGRPSNNLKIGVVGMPNVGKSTIFNVVTSSKADAENYPFCT</sequence>
<dbReference type="InterPro" id="IPR027417">
    <property type="entry name" value="P-loop_NTPase"/>
</dbReference>
<feature type="region of interest" description="Disordered" evidence="2">
    <location>
        <begin position="1"/>
        <end position="20"/>
    </location>
</feature>
<dbReference type="SUPFAM" id="SSF52540">
    <property type="entry name" value="P-loop containing nucleoside triphosphate hydrolases"/>
    <property type="match status" value="1"/>
</dbReference>
<feature type="compositionally biased region" description="Low complexity" evidence="2">
    <location>
        <begin position="107"/>
        <end position="116"/>
    </location>
</feature>
<dbReference type="PANTHER" id="PTHR23305">
    <property type="entry name" value="OBG GTPASE FAMILY"/>
    <property type="match status" value="1"/>
</dbReference>
<feature type="domain" description="OBG-type G" evidence="3">
    <location>
        <begin position="155"/>
        <end position="188"/>
    </location>
</feature>
<dbReference type="GO" id="GO:0016887">
    <property type="term" value="F:ATP hydrolysis activity"/>
    <property type="evidence" value="ECO:0007669"/>
    <property type="project" value="TreeGrafter"/>
</dbReference>
<dbReference type="OrthoDB" id="424823at2759"/>